<evidence type="ECO:0000256" key="1">
    <source>
        <dbReference type="SAM" id="MobiDB-lite"/>
    </source>
</evidence>
<evidence type="ECO:0000313" key="3">
    <source>
        <dbReference type="EMBL" id="GAA4808291.1"/>
    </source>
</evidence>
<evidence type="ECO:0000313" key="4">
    <source>
        <dbReference type="Proteomes" id="UP001500928"/>
    </source>
</evidence>
<keyword evidence="2" id="KW-0472">Membrane</keyword>
<feature type="region of interest" description="Disordered" evidence="1">
    <location>
        <begin position="1"/>
        <end position="34"/>
    </location>
</feature>
<protein>
    <submittedName>
        <fullName evidence="3">Uncharacterized protein</fullName>
    </submittedName>
</protein>
<dbReference type="Proteomes" id="UP001500928">
    <property type="component" value="Unassembled WGS sequence"/>
</dbReference>
<reference evidence="4" key="1">
    <citation type="journal article" date="2019" name="Int. J. Syst. Evol. Microbiol.">
        <title>The Global Catalogue of Microorganisms (GCM) 10K type strain sequencing project: providing services to taxonomists for standard genome sequencing and annotation.</title>
        <authorList>
            <consortium name="The Broad Institute Genomics Platform"/>
            <consortium name="The Broad Institute Genome Sequencing Center for Infectious Disease"/>
            <person name="Wu L."/>
            <person name="Ma J."/>
        </authorList>
    </citation>
    <scope>NUCLEOTIDE SEQUENCE [LARGE SCALE GENOMIC DNA]</scope>
    <source>
        <strain evidence="4">JCM 17979</strain>
    </source>
</reference>
<evidence type="ECO:0000256" key="2">
    <source>
        <dbReference type="SAM" id="Phobius"/>
    </source>
</evidence>
<accession>A0ABP9CG35</accession>
<keyword evidence="4" id="KW-1185">Reference proteome</keyword>
<dbReference type="EMBL" id="BAABHO010000061">
    <property type="protein sequence ID" value="GAA4808291.1"/>
    <property type="molecule type" value="Genomic_DNA"/>
</dbReference>
<comment type="caution">
    <text evidence="3">The sequence shown here is derived from an EMBL/GenBank/DDBJ whole genome shotgun (WGS) entry which is preliminary data.</text>
</comment>
<organism evidence="3 4">
    <name type="scientific">Actinomycetospora chlora</name>
    <dbReference type="NCBI Taxonomy" id="663608"/>
    <lineage>
        <taxon>Bacteria</taxon>
        <taxon>Bacillati</taxon>
        <taxon>Actinomycetota</taxon>
        <taxon>Actinomycetes</taxon>
        <taxon>Pseudonocardiales</taxon>
        <taxon>Pseudonocardiaceae</taxon>
        <taxon>Actinomycetospora</taxon>
    </lineage>
</organism>
<keyword evidence="2" id="KW-1133">Transmembrane helix</keyword>
<proteinExistence type="predicted"/>
<gene>
    <name evidence="3" type="ORF">GCM10023200_52580</name>
</gene>
<feature type="transmembrane region" description="Helical" evidence="2">
    <location>
        <begin position="47"/>
        <end position="67"/>
    </location>
</feature>
<dbReference type="RefSeq" id="WP_345423019.1">
    <property type="nucleotide sequence ID" value="NZ_BAABHO010000061.1"/>
</dbReference>
<name>A0ABP9CG35_9PSEU</name>
<sequence>MSPASTTPASTSPATPPDRRLPTPAFPPPRRRPGLRGVAARAWRRGWPWLAAVLAVVLVVVTELGLLQTRLRADLARLHDAGGVPPQAPAAAAPALPPLPVVGPAADGDVTGVRLRALHPPCAPGGTCTLLVGVDRRPGTPATPTPWTVLAVDRCRGGTTPVGTGVTAGDGYGVVAVALPPGTALAVAAVTTGPARAASAALPIGGGPC</sequence>
<keyword evidence="2" id="KW-0812">Transmembrane</keyword>
<feature type="compositionally biased region" description="Low complexity" evidence="1">
    <location>
        <begin position="1"/>
        <end position="13"/>
    </location>
</feature>